<reference evidence="1 2" key="1">
    <citation type="submission" date="2023-10" db="EMBL/GenBank/DDBJ databases">
        <title>Marimonas sp. nov. isolated from tidal mud flat.</title>
        <authorList>
            <person name="Jaincy N.J."/>
            <person name="Srinivasan S."/>
            <person name="Lee S.-S."/>
        </authorList>
    </citation>
    <scope>NUCLEOTIDE SEQUENCE [LARGE SCALE GENOMIC DNA]</scope>
    <source>
        <strain evidence="1 2">MJ-SS3</strain>
    </source>
</reference>
<dbReference type="InterPro" id="IPR007433">
    <property type="entry name" value="DUF481"/>
</dbReference>
<protein>
    <submittedName>
        <fullName evidence="1">DUF481 domain-containing protein</fullName>
    </submittedName>
</protein>
<accession>A0ABU3U4L5</accession>
<dbReference type="Proteomes" id="UP001268651">
    <property type="component" value="Unassembled WGS sequence"/>
</dbReference>
<dbReference type="Pfam" id="PF04338">
    <property type="entry name" value="DUF481"/>
    <property type="match status" value="1"/>
</dbReference>
<organism evidence="1 2">
    <name type="scientific">Gilvirhabdus luticola</name>
    <dbReference type="NCBI Taxonomy" id="3079858"/>
    <lineage>
        <taxon>Bacteria</taxon>
        <taxon>Pseudomonadati</taxon>
        <taxon>Bacteroidota</taxon>
        <taxon>Flavobacteriia</taxon>
        <taxon>Flavobacteriales</taxon>
        <taxon>Flavobacteriaceae</taxon>
        <taxon>Gilvirhabdus</taxon>
    </lineage>
</organism>
<proteinExistence type="predicted"/>
<evidence type="ECO:0000313" key="2">
    <source>
        <dbReference type="Proteomes" id="UP001268651"/>
    </source>
</evidence>
<comment type="caution">
    <text evidence="1">The sequence shown here is derived from an EMBL/GenBank/DDBJ whole genome shotgun (WGS) entry which is preliminary data.</text>
</comment>
<evidence type="ECO:0000313" key="1">
    <source>
        <dbReference type="EMBL" id="MDU8885338.1"/>
    </source>
</evidence>
<keyword evidence="2" id="KW-1185">Reference proteome</keyword>
<sequence length="350" mass="40328">MILKLRFTNALPYIFLIAFLLFSNHFIWSQNDTIVLNNNDKIIGEIKQMDRGVLTIEADYSKDDFRVKWKDVIRINSDRIYLLTLSSGKRLNSTLITKPGDSTNVTLENSNEKFTTSIKSIVYIKPVESNFFSRLTASLSVGFNYTKSNNLTQFTVRSNLSYTAYKWTYNGSFNSVRSSQDDTDNTQRTDASFGFKYFMRKDWFYSAAADFLSNDEQKLKLRSTVKTGLGKYIIHSNKTNFGGGFGLAWNNEQFTDTNSTSRNSLEAYAGLTLDMFDLENLSLKTNITAYPSLTEKDRFRYDYSLDLKYDLPLDFFIKLGLTYNYDNKPVEGASQSDYVFQATFGWEFNN</sequence>
<dbReference type="EMBL" id="JAWHTF010000001">
    <property type="protein sequence ID" value="MDU8885338.1"/>
    <property type="molecule type" value="Genomic_DNA"/>
</dbReference>
<name>A0ABU3U4L5_9FLAO</name>
<gene>
    <name evidence="1" type="ORF">RXV94_04135</name>
</gene>
<dbReference type="RefSeq" id="WP_316661200.1">
    <property type="nucleotide sequence ID" value="NZ_JAWHTF010000001.1"/>
</dbReference>